<protein>
    <submittedName>
        <fullName evidence="1">Uncharacterized protein</fullName>
    </submittedName>
</protein>
<dbReference type="RefSeq" id="WP_121007229.1">
    <property type="nucleotide sequence ID" value="NZ_RBXO01000001.1"/>
</dbReference>
<dbReference type="OrthoDB" id="4449268at2"/>
<reference evidence="1 2" key="1">
    <citation type="submission" date="2018-10" db="EMBL/GenBank/DDBJ databases">
        <title>Sequencing the genomes of 1000 actinobacteria strains.</title>
        <authorList>
            <person name="Klenk H.-P."/>
        </authorList>
    </citation>
    <scope>NUCLEOTIDE SEQUENCE [LARGE SCALE GENOMIC DNA]</scope>
    <source>
        <strain evidence="1 2">DSM 43800</strain>
    </source>
</reference>
<organism evidence="1 2">
    <name type="scientific">Saccharothrix australiensis</name>
    <dbReference type="NCBI Taxonomy" id="2072"/>
    <lineage>
        <taxon>Bacteria</taxon>
        <taxon>Bacillati</taxon>
        <taxon>Actinomycetota</taxon>
        <taxon>Actinomycetes</taxon>
        <taxon>Pseudonocardiales</taxon>
        <taxon>Pseudonocardiaceae</taxon>
        <taxon>Saccharothrix</taxon>
    </lineage>
</organism>
<name>A0A495W1I7_9PSEU</name>
<keyword evidence="2" id="KW-1185">Reference proteome</keyword>
<evidence type="ECO:0000313" key="2">
    <source>
        <dbReference type="Proteomes" id="UP000282084"/>
    </source>
</evidence>
<comment type="caution">
    <text evidence="1">The sequence shown here is derived from an EMBL/GenBank/DDBJ whole genome shotgun (WGS) entry which is preliminary data.</text>
</comment>
<sequence>MTSYSVLPSGSKASVIATWTSEFSDHSAKVTTLADAEPAAELAYLLTRLSEHAWSAAAWSGISPVIEAGIARLVERLRSTEPRIAPVDLVKTDHRHTEGYLHSDVTRLLTSQLPDLLGDLTGAQRHSIADELVLDADARAEALRLLVTGWDPESTTSRIWQMCEVTRSMSFGESGPLPEGGAGWINRVWETQGSPAGRWGARDRLMRLEQLVEACKAHGGRAEVEENPTHAHLVVPRTPDSPLDDVDIFDVRVHDRRWDTEDADPFAPLVITRRLPGGSEVLGEVEPDDDDAFAKLLGEWTRLLPSPVVIDRSRE</sequence>
<gene>
    <name evidence="1" type="ORF">C8E97_4222</name>
</gene>
<proteinExistence type="predicted"/>
<dbReference type="AlphaFoldDB" id="A0A495W1I7"/>
<evidence type="ECO:0000313" key="1">
    <source>
        <dbReference type="EMBL" id="RKT55551.1"/>
    </source>
</evidence>
<dbReference type="Proteomes" id="UP000282084">
    <property type="component" value="Unassembled WGS sequence"/>
</dbReference>
<accession>A0A495W1I7</accession>
<dbReference type="EMBL" id="RBXO01000001">
    <property type="protein sequence ID" value="RKT55551.1"/>
    <property type="molecule type" value="Genomic_DNA"/>
</dbReference>